<evidence type="ECO:0000256" key="1">
    <source>
        <dbReference type="ARBA" id="ARBA00023015"/>
    </source>
</evidence>
<dbReference type="CDD" id="cd00090">
    <property type="entry name" value="HTH_ARSR"/>
    <property type="match status" value="1"/>
</dbReference>
<dbReference type="InterPro" id="IPR011991">
    <property type="entry name" value="ArsR-like_HTH"/>
</dbReference>
<keyword evidence="2" id="KW-0238">DNA-binding</keyword>
<keyword evidence="1" id="KW-0805">Transcription regulation</keyword>
<dbReference type="AlphaFoldDB" id="A0ABC9U1U3"/>
<dbReference type="PANTHER" id="PTHR42756:SF1">
    <property type="entry name" value="TRANSCRIPTIONAL REPRESSOR OF EMRAB OPERON"/>
    <property type="match status" value="1"/>
</dbReference>
<evidence type="ECO:0000259" key="5">
    <source>
        <dbReference type="PROSITE" id="PS50995"/>
    </source>
</evidence>
<gene>
    <name evidence="6" type="ORF">CLOSYM_00817</name>
</gene>
<reference evidence="6 7" key="1">
    <citation type="submission" date="2013-07" db="EMBL/GenBank/DDBJ databases">
        <authorList>
            <person name="Weinstock G."/>
            <person name="Sodergren E."/>
            <person name="Wylie T."/>
            <person name="Fulton L."/>
            <person name="Fulton R."/>
            <person name="Fronick C."/>
            <person name="O'Laughlin M."/>
            <person name="Godfrey J."/>
            <person name="Miner T."/>
            <person name="Herter B."/>
            <person name="Appelbaum E."/>
            <person name="Cordes M."/>
            <person name="Lek S."/>
            <person name="Wollam A."/>
            <person name="Pepin K.H."/>
            <person name="Palsikar V.B."/>
            <person name="Mitreva M."/>
            <person name="Wilson R.K."/>
        </authorList>
    </citation>
    <scope>NUCLEOTIDE SEQUENCE [LARGE SCALE GENOMIC DNA]</scope>
    <source>
        <strain evidence="6 7">ATCC 14940</strain>
    </source>
</reference>
<dbReference type="InterPro" id="IPR036390">
    <property type="entry name" value="WH_DNA-bd_sf"/>
</dbReference>
<proteinExistence type="predicted"/>
<organism evidence="6 7">
    <name type="scientific">[Clostridium] symbiosum ATCC 14940</name>
    <dbReference type="NCBI Taxonomy" id="411472"/>
    <lineage>
        <taxon>Bacteria</taxon>
        <taxon>Bacillati</taxon>
        <taxon>Bacillota</taxon>
        <taxon>Clostridia</taxon>
        <taxon>Lachnospirales</taxon>
        <taxon>Lachnospiraceae</taxon>
        <taxon>Otoolea</taxon>
    </lineage>
</organism>
<dbReference type="PROSITE" id="PS01117">
    <property type="entry name" value="HTH_MARR_1"/>
    <property type="match status" value="1"/>
</dbReference>
<dbReference type="InterPro" id="IPR036388">
    <property type="entry name" value="WH-like_DNA-bd_sf"/>
</dbReference>
<dbReference type="PRINTS" id="PR00598">
    <property type="entry name" value="HTHMARR"/>
</dbReference>
<dbReference type="GO" id="GO:0003677">
    <property type="term" value="F:DNA binding"/>
    <property type="evidence" value="ECO:0007669"/>
    <property type="project" value="UniProtKB-KW"/>
</dbReference>
<dbReference type="Proteomes" id="UP000016491">
    <property type="component" value="Unassembled WGS sequence"/>
</dbReference>
<dbReference type="InterPro" id="IPR000835">
    <property type="entry name" value="HTH_MarR-typ"/>
</dbReference>
<dbReference type="SMART" id="SM00347">
    <property type="entry name" value="HTH_MARR"/>
    <property type="match status" value="1"/>
</dbReference>
<comment type="caution">
    <text evidence="6">The sequence shown here is derived from an EMBL/GenBank/DDBJ whole genome shotgun (WGS) entry which is preliminary data.</text>
</comment>
<keyword evidence="3" id="KW-0804">Transcription</keyword>
<accession>A0ABC9U1U3</accession>
<evidence type="ECO:0000256" key="2">
    <source>
        <dbReference type="ARBA" id="ARBA00023125"/>
    </source>
</evidence>
<dbReference type="Pfam" id="PF01047">
    <property type="entry name" value="MarR"/>
    <property type="match status" value="1"/>
</dbReference>
<evidence type="ECO:0000313" key="6">
    <source>
        <dbReference type="EMBL" id="ERI79563.1"/>
    </source>
</evidence>
<dbReference type="PROSITE" id="PS50995">
    <property type="entry name" value="HTH_MARR_2"/>
    <property type="match status" value="1"/>
</dbReference>
<name>A0ABC9U1U3_CLOSY</name>
<feature type="region of interest" description="Disordered" evidence="4">
    <location>
        <begin position="186"/>
        <end position="223"/>
    </location>
</feature>
<dbReference type="EMBL" id="AWSU01000068">
    <property type="protein sequence ID" value="ERI79563.1"/>
    <property type="molecule type" value="Genomic_DNA"/>
</dbReference>
<evidence type="ECO:0000313" key="7">
    <source>
        <dbReference type="Proteomes" id="UP000016491"/>
    </source>
</evidence>
<dbReference type="GO" id="GO:0006355">
    <property type="term" value="P:regulation of DNA-templated transcription"/>
    <property type="evidence" value="ECO:0007669"/>
    <property type="project" value="UniProtKB-ARBA"/>
</dbReference>
<dbReference type="InterPro" id="IPR023187">
    <property type="entry name" value="Tscrpt_reg_MarR-type_CS"/>
</dbReference>
<sequence>MEGDNMNDMYTATYEKLSTLQWLMKRRQMFSQAESGRFADSTRGQGRILAMLKIQPEIATKDLAYLLGIRQQSLNELLKKLEKNSYVERRPSEKDRRVMVVHLTEKGKEAQEPEANYQEFLGCLSPEELQQFGEYLDRIIAAFRMEGRSEDEDTVADWMDKARERMGDEQFEQLISMRERAFGSFGREAKPDNIPGAERFSPDYDGPVPDRNGFSFFGGRERK</sequence>
<dbReference type="Gene3D" id="1.10.10.10">
    <property type="entry name" value="Winged helix-like DNA-binding domain superfamily/Winged helix DNA-binding domain"/>
    <property type="match status" value="1"/>
</dbReference>
<feature type="domain" description="HTH marR-type" evidence="5">
    <location>
        <begin position="6"/>
        <end position="141"/>
    </location>
</feature>
<evidence type="ECO:0000256" key="3">
    <source>
        <dbReference type="ARBA" id="ARBA00023163"/>
    </source>
</evidence>
<dbReference type="SUPFAM" id="SSF46785">
    <property type="entry name" value="Winged helix' DNA-binding domain"/>
    <property type="match status" value="1"/>
</dbReference>
<protein>
    <submittedName>
        <fullName evidence="6">Transcriptional regulator, MarR family</fullName>
    </submittedName>
</protein>
<evidence type="ECO:0000256" key="4">
    <source>
        <dbReference type="SAM" id="MobiDB-lite"/>
    </source>
</evidence>
<dbReference type="PANTHER" id="PTHR42756">
    <property type="entry name" value="TRANSCRIPTIONAL REGULATOR, MARR"/>
    <property type="match status" value="1"/>
</dbReference>